<accession>A0A438FLZ3</accession>
<evidence type="ECO:0000313" key="3">
    <source>
        <dbReference type="Proteomes" id="UP000288805"/>
    </source>
</evidence>
<evidence type="ECO:0000313" key="2">
    <source>
        <dbReference type="EMBL" id="RVW61039.1"/>
    </source>
</evidence>
<gene>
    <name evidence="2" type="ORF">CK203_045831</name>
</gene>
<feature type="region of interest" description="Disordered" evidence="1">
    <location>
        <begin position="53"/>
        <end position="91"/>
    </location>
</feature>
<comment type="caution">
    <text evidence="2">The sequence shown here is derived from an EMBL/GenBank/DDBJ whole genome shotgun (WGS) entry which is preliminary data.</text>
</comment>
<feature type="compositionally biased region" description="Low complexity" evidence="1">
    <location>
        <begin position="270"/>
        <end position="279"/>
    </location>
</feature>
<reference evidence="2 3" key="1">
    <citation type="journal article" date="2018" name="PLoS Genet.">
        <title>Population sequencing reveals clonal diversity and ancestral inbreeding in the grapevine cultivar Chardonnay.</title>
        <authorList>
            <person name="Roach M.J."/>
            <person name="Johnson D.L."/>
            <person name="Bohlmann J."/>
            <person name="van Vuuren H.J."/>
            <person name="Jones S.J."/>
            <person name="Pretorius I.S."/>
            <person name="Schmidt S.A."/>
            <person name="Borneman A.R."/>
        </authorList>
    </citation>
    <scope>NUCLEOTIDE SEQUENCE [LARGE SCALE GENOMIC DNA]</scope>
    <source>
        <strain evidence="3">cv. Chardonnay</strain>
        <tissue evidence="2">Leaf</tissue>
    </source>
</reference>
<name>A0A438FLZ3_VITVI</name>
<feature type="region of interest" description="Disordered" evidence="1">
    <location>
        <begin position="172"/>
        <end position="209"/>
    </location>
</feature>
<evidence type="ECO:0000256" key="1">
    <source>
        <dbReference type="SAM" id="MobiDB-lite"/>
    </source>
</evidence>
<organism evidence="2 3">
    <name type="scientific">Vitis vinifera</name>
    <name type="common">Grape</name>
    <dbReference type="NCBI Taxonomy" id="29760"/>
    <lineage>
        <taxon>Eukaryota</taxon>
        <taxon>Viridiplantae</taxon>
        <taxon>Streptophyta</taxon>
        <taxon>Embryophyta</taxon>
        <taxon>Tracheophyta</taxon>
        <taxon>Spermatophyta</taxon>
        <taxon>Magnoliopsida</taxon>
        <taxon>eudicotyledons</taxon>
        <taxon>Gunneridae</taxon>
        <taxon>Pentapetalae</taxon>
        <taxon>rosids</taxon>
        <taxon>Vitales</taxon>
        <taxon>Vitaceae</taxon>
        <taxon>Viteae</taxon>
        <taxon>Vitis</taxon>
    </lineage>
</organism>
<dbReference type="Proteomes" id="UP000288805">
    <property type="component" value="Unassembled WGS sequence"/>
</dbReference>
<feature type="compositionally biased region" description="Low complexity" evidence="1">
    <location>
        <begin position="182"/>
        <end position="206"/>
    </location>
</feature>
<feature type="region of interest" description="Disordered" evidence="1">
    <location>
        <begin position="262"/>
        <end position="288"/>
    </location>
</feature>
<dbReference type="EMBL" id="QGNW01000843">
    <property type="protein sequence ID" value="RVW61039.1"/>
    <property type="molecule type" value="Genomic_DNA"/>
</dbReference>
<protein>
    <submittedName>
        <fullName evidence="2">Uncharacterized protein</fullName>
    </submittedName>
</protein>
<sequence length="288" mass="32191">MHLSSGITEGSDAMIIAPLLSSRASMFSMCFPDEVFDYGLLVDFGGGTDGVTDYYPKNKPSKGEKQREAKRKSKQSEEKQRGKASKVKRSKEDSSCSLLSHFWSTFRTEMRKIWPSEDNYFSPHHLIMAALLHFEEKVHKRRLTRAASIQLLFPRLLCHVLVWLHQHSPELPEPREVPPAPSTSAPSEPVPEAASSDAPPAVPSTSESPITIPGAEYRALLASFHTLTTTQTAIMERMDHFQLQQDQQTLILREIQQHLGLLPPAPPVEMPSSVPVEDPSYPPEEPTT</sequence>
<dbReference type="AlphaFoldDB" id="A0A438FLZ3"/>
<proteinExistence type="predicted"/>